<keyword evidence="2" id="KW-0413">Isomerase</keyword>
<keyword evidence="3" id="KW-1185">Reference proteome</keyword>
<dbReference type="Proteomes" id="UP001370348">
    <property type="component" value="Chromosome"/>
</dbReference>
<dbReference type="InterPro" id="IPR036237">
    <property type="entry name" value="Xyl_isomerase-like_sf"/>
</dbReference>
<organism evidence="2 3">
    <name type="scientific">Pendulispora albinea</name>
    <dbReference type="NCBI Taxonomy" id="2741071"/>
    <lineage>
        <taxon>Bacteria</taxon>
        <taxon>Pseudomonadati</taxon>
        <taxon>Myxococcota</taxon>
        <taxon>Myxococcia</taxon>
        <taxon>Myxococcales</taxon>
        <taxon>Sorangiineae</taxon>
        <taxon>Pendulisporaceae</taxon>
        <taxon>Pendulispora</taxon>
    </lineage>
</organism>
<gene>
    <name evidence="2" type="ORF">LZC94_22305</name>
</gene>
<dbReference type="InterPro" id="IPR050312">
    <property type="entry name" value="IolE/XylAMocC-like"/>
</dbReference>
<dbReference type="Gene3D" id="3.20.20.150">
    <property type="entry name" value="Divalent-metal-dependent TIM barrel enzymes"/>
    <property type="match status" value="1"/>
</dbReference>
<reference evidence="2 3" key="1">
    <citation type="submission" date="2021-12" db="EMBL/GenBank/DDBJ databases">
        <title>Discovery of the Pendulisporaceae a myxobacterial family with distinct sporulation behavior and unique specialized metabolism.</title>
        <authorList>
            <person name="Garcia R."/>
            <person name="Popoff A."/>
            <person name="Bader C.D."/>
            <person name="Loehr J."/>
            <person name="Walesch S."/>
            <person name="Walt C."/>
            <person name="Boldt J."/>
            <person name="Bunk B."/>
            <person name="Haeckl F.J.F.P.J."/>
            <person name="Gunesch A.P."/>
            <person name="Birkelbach J."/>
            <person name="Nuebel U."/>
            <person name="Pietschmann T."/>
            <person name="Bach T."/>
            <person name="Mueller R."/>
        </authorList>
    </citation>
    <scope>NUCLEOTIDE SEQUENCE [LARGE SCALE GENOMIC DNA]</scope>
    <source>
        <strain evidence="2 3">MSr11954</strain>
    </source>
</reference>
<name>A0ABZ2MBR9_9BACT</name>
<dbReference type="RefSeq" id="WP_394829541.1">
    <property type="nucleotide sequence ID" value="NZ_CP089984.1"/>
</dbReference>
<evidence type="ECO:0000259" key="1">
    <source>
        <dbReference type="Pfam" id="PF01261"/>
    </source>
</evidence>
<dbReference type="PANTHER" id="PTHR12110">
    <property type="entry name" value="HYDROXYPYRUVATE ISOMERASE"/>
    <property type="match status" value="1"/>
</dbReference>
<dbReference type="InterPro" id="IPR013022">
    <property type="entry name" value="Xyl_isomerase-like_TIM-brl"/>
</dbReference>
<protein>
    <submittedName>
        <fullName evidence="2">Sugar phosphate isomerase/epimerase</fullName>
    </submittedName>
</protein>
<evidence type="ECO:0000313" key="2">
    <source>
        <dbReference type="EMBL" id="WXB19942.1"/>
    </source>
</evidence>
<evidence type="ECO:0000313" key="3">
    <source>
        <dbReference type="Proteomes" id="UP001370348"/>
    </source>
</evidence>
<dbReference type="Pfam" id="PF01261">
    <property type="entry name" value="AP_endonuc_2"/>
    <property type="match status" value="1"/>
</dbReference>
<dbReference type="SUPFAM" id="SSF51658">
    <property type="entry name" value="Xylose isomerase-like"/>
    <property type="match status" value="1"/>
</dbReference>
<dbReference type="PANTHER" id="PTHR12110:SF52">
    <property type="entry name" value="XYLOSE ISOMERASE"/>
    <property type="match status" value="1"/>
</dbReference>
<dbReference type="GO" id="GO:0016853">
    <property type="term" value="F:isomerase activity"/>
    <property type="evidence" value="ECO:0007669"/>
    <property type="project" value="UniProtKB-KW"/>
</dbReference>
<feature type="domain" description="Xylose isomerase-like TIM barrel" evidence="1">
    <location>
        <begin position="27"/>
        <end position="278"/>
    </location>
</feature>
<sequence>MSRKYALGYSTCGFAAGRPMLELVHKLGELGYEGVELELDRDRFHPHYHSPTQLGAVGRACREVGLRMVLGTGGRHVLTARRHYPSAICAEPDARRAWVDFVRDSLNLAAEMQVECVMVHSGYTPEGLREETTWDLLVDSMGTLAEHAAKVGQRIAVEWHPEMFLRTGSQYIALARDVGNKAMGCTFDVGHAHCTEDGPLGEIIETFAAHTIHVQMEDMRDRVHKHLPLGEGELNFREIFGAFDRTEYAGVVALEFNAGDLGGNGDQLAERSIRFLRDVVGSG</sequence>
<proteinExistence type="predicted"/>
<accession>A0ABZ2MBR9</accession>
<dbReference type="EMBL" id="CP089984">
    <property type="protein sequence ID" value="WXB19942.1"/>
    <property type="molecule type" value="Genomic_DNA"/>
</dbReference>